<comment type="subcellular location">
    <subcellularLocation>
        <location evidence="1">Cell membrane</location>
        <topology evidence="1">Peripheral membrane protein</topology>
    </subcellularLocation>
</comment>
<keyword evidence="6" id="KW-0472">Membrane</keyword>
<comment type="caution">
    <text evidence="7">The sequence shown here is derived from an EMBL/GenBank/DDBJ whole genome shotgun (WGS) entry which is preliminary data.</text>
</comment>
<gene>
    <name evidence="7" type="ORF">HNP84_003610</name>
</gene>
<dbReference type="EMBL" id="JACHGN010000007">
    <property type="protein sequence ID" value="MBB5133884.1"/>
    <property type="molecule type" value="Genomic_DNA"/>
</dbReference>
<evidence type="ECO:0000256" key="4">
    <source>
        <dbReference type="ARBA" id="ARBA00022679"/>
    </source>
</evidence>
<accession>A0A840NYC2</accession>
<dbReference type="InterPro" id="IPR043148">
    <property type="entry name" value="TagF_C"/>
</dbReference>
<dbReference type="GO" id="GO:0019350">
    <property type="term" value="P:teichoic acid biosynthetic process"/>
    <property type="evidence" value="ECO:0007669"/>
    <property type="project" value="UniProtKB-KW"/>
</dbReference>
<evidence type="ECO:0000256" key="5">
    <source>
        <dbReference type="ARBA" id="ARBA00022944"/>
    </source>
</evidence>
<dbReference type="PANTHER" id="PTHR37316:SF3">
    <property type="entry name" value="TEICHOIC ACID GLYCEROL-PHOSPHATE TRANSFERASE"/>
    <property type="match status" value="1"/>
</dbReference>
<dbReference type="RefSeq" id="WP_246518304.1">
    <property type="nucleotide sequence ID" value="NZ_BAABIX010000058.1"/>
</dbReference>
<reference evidence="7 8" key="1">
    <citation type="submission" date="2020-08" db="EMBL/GenBank/DDBJ databases">
        <title>Genomic Encyclopedia of Type Strains, Phase IV (KMG-IV): sequencing the most valuable type-strain genomes for metagenomic binning, comparative biology and taxonomic classification.</title>
        <authorList>
            <person name="Goeker M."/>
        </authorList>
    </citation>
    <scope>NUCLEOTIDE SEQUENCE [LARGE SCALE GENOMIC DNA]</scope>
    <source>
        <strain evidence="7 8">DSM 45615</strain>
    </source>
</reference>
<dbReference type="EC" id="2.7.8.12" evidence="7"/>
<evidence type="ECO:0000256" key="2">
    <source>
        <dbReference type="ARBA" id="ARBA00010488"/>
    </source>
</evidence>
<dbReference type="SUPFAM" id="SSF53756">
    <property type="entry name" value="UDP-Glycosyltransferase/glycogen phosphorylase"/>
    <property type="match status" value="1"/>
</dbReference>
<organism evidence="7 8">
    <name type="scientific">Thermocatellispora tengchongensis</name>
    <dbReference type="NCBI Taxonomy" id="1073253"/>
    <lineage>
        <taxon>Bacteria</taxon>
        <taxon>Bacillati</taxon>
        <taxon>Actinomycetota</taxon>
        <taxon>Actinomycetes</taxon>
        <taxon>Streptosporangiales</taxon>
        <taxon>Streptosporangiaceae</taxon>
        <taxon>Thermocatellispora</taxon>
    </lineage>
</organism>
<dbReference type="Gene3D" id="3.40.50.11820">
    <property type="match status" value="1"/>
</dbReference>
<keyword evidence="3" id="KW-1003">Cell membrane</keyword>
<name>A0A840NYC2_9ACTN</name>
<dbReference type="PANTHER" id="PTHR37316">
    <property type="entry name" value="TEICHOIC ACID GLYCEROL-PHOSPHATE PRIMASE"/>
    <property type="match status" value="1"/>
</dbReference>
<dbReference type="InterPro" id="IPR043149">
    <property type="entry name" value="TagF_N"/>
</dbReference>
<dbReference type="Pfam" id="PF04464">
    <property type="entry name" value="Glyphos_transf"/>
    <property type="match status" value="1"/>
</dbReference>
<proteinExistence type="inferred from homology"/>
<evidence type="ECO:0000256" key="6">
    <source>
        <dbReference type="ARBA" id="ARBA00023136"/>
    </source>
</evidence>
<evidence type="ECO:0000256" key="1">
    <source>
        <dbReference type="ARBA" id="ARBA00004202"/>
    </source>
</evidence>
<dbReference type="InterPro" id="IPR007554">
    <property type="entry name" value="Glycerophosphate_synth"/>
</dbReference>
<dbReference type="Gene3D" id="3.40.50.12580">
    <property type="match status" value="1"/>
</dbReference>
<evidence type="ECO:0000313" key="7">
    <source>
        <dbReference type="EMBL" id="MBB5133884.1"/>
    </source>
</evidence>
<keyword evidence="4 7" id="KW-0808">Transferase</keyword>
<sequence>MPTGATPERPSGDLPGDRLRAVHDLCERGEPLDDIMAIVRADGLSPDERRQFDAEVLSGPLGTRFDTAVKRGPARRRELLSHLIPYLATVDPAVKRELPVARRLAYHLVETRDQAELIEGDTLVKVVTAAAEPSKRVRKGWRWYADLPFRDELPEELYRLRRADLVPVTQIDDISWRDGKLVISGHAYLAGLSVRRRRFNRATVVLRGPRYLPPVRLRTRRVFRPEATYGAREPGCNYDWSGFTAELRPSALRWRAGLRALVRGSKRLLRRRPTVKDTTTWRAEIVIWSRRARAVGLLRGPAIGRTERPAGLEVRRRWWIRPVWTSDRALQVVLQPTRAELRDVHYDSERVELKVFLPDRSVNKGHARLGGHRMAADFTPVEGGTEVVIGLTTSALLQEKDGRRLWVEPKGDPAATVMLGGAPESRSVVADREITVQADRRDRVVVSAHRIRPTITSVTWGDDGSLTFTGIYPERGDDRRELTLRHRTGLSYTVPMERDGDHFTSRFTPGAMPRFGDTVPLASGTWTITMRHPAGETVPVRVDHALLDTLDEGVHTRDGREYQFLATRFDVPIIVVEEARPADEAGAAGLYSLQRSFYPAQRSQELREATVYVANDGRHYEGNVRAIYEERLRRGDEGEHIWIVKDGAFVPPGSAELGLGPDIRPRIVRAGSRQHYEALARSRHIITNAFLPTWFRAREDQTVVQTWNGTPAKKIGNDLPHMSRDPKPPIWHRQAAEVRGWDLLLSQSQWATPVLRRAFGYQGEVLEAGYPRNDLLSAPERDDLAAAIRRRLGISDGAKVVLYAPTYRDYDRKNSKVKLNLVQARKALGKDHVLLIRAHSMQATPIVPEDGFAMDVTTYPDMADLLLVADILVTDYSAAMFDFAVTGRPMIFYTYDLDRYSSKRGLYIDLPAQAPGPVVPTSNEVLEAIRAIDDIKSAHADRYDAFRATFAPKDDGKATRRVVDHIFG</sequence>
<evidence type="ECO:0000313" key="8">
    <source>
        <dbReference type="Proteomes" id="UP000578449"/>
    </source>
</evidence>
<dbReference type="InterPro" id="IPR051612">
    <property type="entry name" value="Teichoic_Acid_Biosynth"/>
</dbReference>
<comment type="similarity">
    <text evidence="2">Belongs to the CDP-glycerol glycerophosphotransferase family.</text>
</comment>
<dbReference type="GO" id="GO:0005886">
    <property type="term" value="C:plasma membrane"/>
    <property type="evidence" value="ECO:0007669"/>
    <property type="project" value="UniProtKB-SubCell"/>
</dbReference>
<dbReference type="GO" id="GO:0047355">
    <property type="term" value="F:CDP-glycerol glycerophosphotransferase activity"/>
    <property type="evidence" value="ECO:0007669"/>
    <property type="project" value="UniProtKB-EC"/>
</dbReference>
<evidence type="ECO:0000256" key="3">
    <source>
        <dbReference type="ARBA" id="ARBA00022475"/>
    </source>
</evidence>
<keyword evidence="8" id="KW-1185">Reference proteome</keyword>
<dbReference type="Proteomes" id="UP000578449">
    <property type="component" value="Unassembled WGS sequence"/>
</dbReference>
<protein>
    <submittedName>
        <fullName evidence="7">CDP-glycerol glycerophosphotransferase</fullName>
        <ecNumber evidence="7">2.7.8.12</ecNumber>
    </submittedName>
</protein>
<keyword evidence="5" id="KW-0777">Teichoic acid biosynthesis</keyword>
<dbReference type="AlphaFoldDB" id="A0A840NYC2"/>